<evidence type="ECO:0008006" key="3">
    <source>
        <dbReference type="Google" id="ProtNLM"/>
    </source>
</evidence>
<dbReference type="EMBL" id="BQKY01000012">
    <property type="protein sequence ID" value="GJN92679.1"/>
    <property type="molecule type" value="Genomic_DNA"/>
</dbReference>
<sequence>MHGLELGRWFVTFTNSDHVRHLSGSVVLDGKEIFWVDVEDLCHCFEAVLRYSDEHTLQGFLLQEKQSTVRNVTKDMRKPTKMRDYDFEGIVARTVERNCHRSHVSEFQTTKWCNAEGVVYKEVISSKPYFWDED</sequence>
<organism evidence="1 2">
    <name type="scientific">Rhodotorula paludigena</name>
    <dbReference type="NCBI Taxonomy" id="86838"/>
    <lineage>
        <taxon>Eukaryota</taxon>
        <taxon>Fungi</taxon>
        <taxon>Dikarya</taxon>
        <taxon>Basidiomycota</taxon>
        <taxon>Pucciniomycotina</taxon>
        <taxon>Microbotryomycetes</taxon>
        <taxon>Sporidiobolales</taxon>
        <taxon>Sporidiobolaceae</taxon>
        <taxon>Rhodotorula</taxon>
    </lineage>
</organism>
<reference evidence="1 2" key="1">
    <citation type="submission" date="2021-12" db="EMBL/GenBank/DDBJ databases">
        <title>High titer production of polyol ester of fatty acids by Rhodotorula paludigena BS15 towards product separation-free biomass refinery.</title>
        <authorList>
            <person name="Mano J."/>
            <person name="Ono H."/>
            <person name="Tanaka T."/>
            <person name="Naito K."/>
            <person name="Sushida H."/>
            <person name="Ike M."/>
            <person name="Tokuyasu K."/>
            <person name="Kitaoka M."/>
        </authorList>
    </citation>
    <scope>NUCLEOTIDE SEQUENCE [LARGE SCALE GENOMIC DNA]</scope>
    <source>
        <strain evidence="1 2">BS15</strain>
    </source>
</reference>
<dbReference type="Proteomes" id="UP001342314">
    <property type="component" value="Unassembled WGS sequence"/>
</dbReference>
<gene>
    <name evidence="1" type="ORF">Rhopal_005714-T1</name>
</gene>
<dbReference type="AlphaFoldDB" id="A0AAV5GQ92"/>
<evidence type="ECO:0000313" key="1">
    <source>
        <dbReference type="EMBL" id="GJN92679.1"/>
    </source>
</evidence>
<keyword evidence="2" id="KW-1185">Reference proteome</keyword>
<comment type="caution">
    <text evidence="1">The sequence shown here is derived from an EMBL/GenBank/DDBJ whole genome shotgun (WGS) entry which is preliminary data.</text>
</comment>
<proteinExistence type="predicted"/>
<name>A0AAV5GQ92_9BASI</name>
<evidence type="ECO:0000313" key="2">
    <source>
        <dbReference type="Proteomes" id="UP001342314"/>
    </source>
</evidence>
<protein>
    <recommendedName>
        <fullName evidence="3">LAGLIDADG endonuclease</fullName>
    </recommendedName>
</protein>
<accession>A0AAV5GQ92</accession>